<dbReference type="Gene3D" id="2.70.70.10">
    <property type="entry name" value="Glucose Permease (Domain IIA)"/>
    <property type="match status" value="1"/>
</dbReference>
<dbReference type="PANTHER" id="PTHR21666">
    <property type="entry name" value="PEPTIDASE-RELATED"/>
    <property type="match status" value="1"/>
</dbReference>
<dbReference type="InterPro" id="IPR050570">
    <property type="entry name" value="Cell_wall_metabolism_enzyme"/>
</dbReference>
<feature type="chain" id="PRO_5039363372" evidence="2">
    <location>
        <begin position="28"/>
        <end position="180"/>
    </location>
</feature>
<feature type="domain" description="M23ase beta-sheet core" evidence="3">
    <location>
        <begin position="75"/>
        <end position="167"/>
    </location>
</feature>
<sequence>MRHRRLPGALVRVTLCALALWAPLALPTTPAPSPAPSATTPAIRADGSRWLPPLEATPFELIEAFRAPPHEYGPGHRGIDLAAPPGATVRAPAAGTVSFAGLVVDRPVVSVQVDEQTVYSMEPVTSDLQQGDAVGIGSPIGAVAAGGHCDARCLHLGIRVDDAYVNPMRYFVARPVLLPW</sequence>
<reference evidence="4 5" key="1">
    <citation type="submission" date="2016-10" db="EMBL/GenBank/DDBJ databases">
        <authorList>
            <person name="de Groot N.N."/>
        </authorList>
    </citation>
    <scope>NUCLEOTIDE SEQUENCE [LARGE SCALE GENOMIC DNA]</scope>
    <source>
        <strain evidence="4 5">DSM 22788</strain>
    </source>
</reference>
<dbReference type="InterPro" id="IPR016047">
    <property type="entry name" value="M23ase_b-sheet_dom"/>
</dbReference>
<dbReference type="CDD" id="cd12797">
    <property type="entry name" value="M23_peptidase"/>
    <property type="match status" value="1"/>
</dbReference>
<dbReference type="eggNOG" id="COG4942">
    <property type="taxonomic scope" value="Bacteria"/>
</dbReference>
<organism evidence="4 5">
    <name type="scientific">Leucobacter chromiiresistens</name>
    <dbReference type="NCBI Taxonomy" id="1079994"/>
    <lineage>
        <taxon>Bacteria</taxon>
        <taxon>Bacillati</taxon>
        <taxon>Actinomycetota</taxon>
        <taxon>Actinomycetes</taxon>
        <taxon>Micrococcales</taxon>
        <taxon>Microbacteriaceae</taxon>
        <taxon>Leucobacter</taxon>
    </lineage>
</organism>
<dbReference type="PANTHER" id="PTHR21666:SF289">
    <property type="entry name" value="L-ALA--D-GLU ENDOPEPTIDASE"/>
    <property type="match status" value="1"/>
</dbReference>
<evidence type="ECO:0000313" key="5">
    <source>
        <dbReference type="Proteomes" id="UP000182690"/>
    </source>
</evidence>
<keyword evidence="1 2" id="KW-0732">Signal</keyword>
<dbReference type="Proteomes" id="UP000182690">
    <property type="component" value="Unassembled WGS sequence"/>
</dbReference>
<evidence type="ECO:0000259" key="3">
    <source>
        <dbReference type="Pfam" id="PF01551"/>
    </source>
</evidence>
<gene>
    <name evidence="4" type="ORF">SAMN04488565_2461</name>
</gene>
<evidence type="ECO:0000256" key="1">
    <source>
        <dbReference type="ARBA" id="ARBA00022729"/>
    </source>
</evidence>
<evidence type="ECO:0000313" key="4">
    <source>
        <dbReference type="EMBL" id="SDQ36589.1"/>
    </source>
</evidence>
<dbReference type="STRING" id="1079994.SAMN04488565_2461"/>
<dbReference type="SUPFAM" id="SSF51261">
    <property type="entry name" value="Duplicated hybrid motif"/>
    <property type="match status" value="1"/>
</dbReference>
<dbReference type="InterPro" id="IPR011055">
    <property type="entry name" value="Dup_hybrid_motif"/>
</dbReference>
<name>A0A1H1AAE4_9MICO</name>
<dbReference type="Pfam" id="PF01551">
    <property type="entry name" value="Peptidase_M23"/>
    <property type="match status" value="1"/>
</dbReference>
<dbReference type="AlphaFoldDB" id="A0A1H1AAE4"/>
<accession>A0A1H1AAE4</accession>
<dbReference type="EMBL" id="FNKB01000001">
    <property type="protein sequence ID" value="SDQ36589.1"/>
    <property type="molecule type" value="Genomic_DNA"/>
</dbReference>
<dbReference type="GO" id="GO:0004222">
    <property type="term" value="F:metalloendopeptidase activity"/>
    <property type="evidence" value="ECO:0007669"/>
    <property type="project" value="TreeGrafter"/>
</dbReference>
<feature type="signal peptide" evidence="2">
    <location>
        <begin position="1"/>
        <end position="27"/>
    </location>
</feature>
<dbReference type="RefSeq" id="WP_029608283.1">
    <property type="nucleotide sequence ID" value="NZ_FNKB01000001.1"/>
</dbReference>
<proteinExistence type="predicted"/>
<evidence type="ECO:0000256" key="2">
    <source>
        <dbReference type="SAM" id="SignalP"/>
    </source>
</evidence>
<protein>
    <submittedName>
        <fullName evidence="4">Peptidase family M23</fullName>
    </submittedName>
</protein>